<protein>
    <recommendedName>
        <fullName evidence="3">Secreted protein</fullName>
    </recommendedName>
</protein>
<proteinExistence type="predicted"/>
<dbReference type="EMBL" id="GGEC01003998">
    <property type="protein sequence ID" value="MBW84481.1"/>
    <property type="molecule type" value="Transcribed_RNA"/>
</dbReference>
<evidence type="ECO:0000256" key="1">
    <source>
        <dbReference type="SAM" id="SignalP"/>
    </source>
</evidence>
<sequence length="74" mass="8257">MLKILLLLLELAIHATPKFYEYVCMTFPISSEIQSCTINKKRIQPSILSKAGESGHVIISHFTISIPLLHLPAP</sequence>
<keyword evidence="1" id="KW-0732">Signal</keyword>
<feature type="signal peptide" evidence="1">
    <location>
        <begin position="1"/>
        <end position="17"/>
    </location>
</feature>
<name>A0A2P2ITD0_RHIMU</name>
<evidence type="ECO:0008006" key="3">
    <source>
        <dbReference type="Google" id="ProtNLM"/>
    </source>
</evidence>
<dbReference type="AlphaFoldDB" id="A0A2P2ITD0"/>
<organism evidence="2">
    <name type="scientific">Rhizophora mucronata</name>
    <name type="common">Asiatic mangrove</name>
    <dbReference type="NCBI Taxonomy" id="61149"/>
    <lineage>
        <taxon>Eukaryota</taxon>
        <taxon>Viridiplantae</taxon>
        <taxon>Streptophyta</taxon>
        <taxon>Embryophyta</taxon>
        <taxon>Tracheophyta</taxon>
        <taxon>Spermatophyta</taxon>
        <taxon>Magnoliopsida</taxon>
        <taxon>eudicotyledons</taxon>
        <taxon>Gunneridae</taxon>
        <taxon>Pentapetalae</taxon>
        <taxon>rosids</taxon>
        <taxon>fabids</taxon>
        <taxon>Malpighiales</taxon>
        <taxon>Rhizophoraceae</taxon>
        <taxon>Rhizophora</taxon>
    </lineage>
</organism>
<evidence type="ECO:0000313" key="2">
    <source>
        <dbReference type="EMBL" id="MBW84481.1"/>
    </source>
</evidence>
<feature type="chain" id="PRO_5015190123" description="Secreted protein" evidence="1">
    <location>
        <begin position="18"/>
        <end position="74"/>
    </location>
</feature>
<accession>A0A2P2ITD0</accession>
<reference evidence="2" key="1">
    <citation type="submission" date="2018-02" db="EMBL/GenBank/DDBJ databases">
        <title>Rhizophora mucronata_Transcriptome.</title>
        <authorList>
            <person name="Meera S.P."/>
            <person name="Sreeshan A."/>
            <person name="Augustine A."/>
        </authorList>
    </citation>
    <scope>NUCLEOTIDE SEQUENCE</scope>
    <source>
        <tissue evidence="2">Leaf</tissue>
    </source>
</reference>